<organism evidence="2 3">
    <name type="scientific">Symbiodinium pilosum</name>
    <name type="common">Dinoflagellate</name>
    <dbReference type="NCBI Taxonomy" id="2952"/>
    <lineage>
        <taxon>Eukaryota</taxon>
        <taxon>Sar</taxon>
        <taxon>Alveolata</taxon>
        <taxon>Dinophyceae</taxon>
        <taxon>Suessiales</taxon>
        <taxon>Symbiodiniaceae</taxon>
        <taxon>Symbiodinium</taxon>
    </lineage>
</organism>
<keyword evidence="3" id="KW-1185">Reference proteome</keyword>
<feature type="compositionally biased region" description="Low complexity" evidence="1">
    <location>
        <begin position="57"/>
        <end position="85"/>
    </location>
</feature>
<feature type="non-terminal residue" evidence="2">
    <location>
        <position position="228"/>
    </location>
</feature>
<accession>A0A812X5K1</accession>
<feature type="region of interest" description="Disordered" evidence="1">
    <location>
        <begin position="1"/>
        <end position="134"/>
    </location>
</feature>
<sequence length="228" mass="23189">LSPVLQRSSRSSAAFSTSPTSKRVVSPGTRTTLAASSTGITPRGPRRSPWSVPDRNTTAAATAVATAVATAASSTSSTSAVSATSRPHRQVPPGSGPGLKSCSQPRLPQASQADVPPPSPGAPENRRCQSVSSLESPALWAAAKQCWKVLDLLDPLKASLTGVLKPAGGGRADVKQPPASDVEKLRGRCTDMAAAMKSLQKVLNDPAGGRMPEASQSDGGTGSCAEPE</sequence>
<proteinExistence type="predicted"/>
<evidence type="ECO:0000313" key="3">
    <source>
        <dbReference type="Proteomes" id="UP000649617"/>
    </source>
</evidence>
<feature type="compositionally biased region" description="Polar residues" evidence="1">
    <location>
        <begin position="28"/>
        <end position="40"/>
    </location>
</feature>
<name>A0A812X5K1_SYMPI</name>
<dbReference type="AlphaFoldDB" id="A0A812X5K1"/>
<feature type="region of interest" description="Disordered" evidence="1">
    <location>
        <begin position="162"/>
        <end position="183"/>
    </location>
</feature>
<evidence type="ECO:0000256" key="1">
    <source>
        <dbReference type="SAM" id="MobiDB-lite"/>
    </source>
</evidence>
<feature type="compositionally biased region" description="Polar residues" evidence="1">
    <location>
        <begin position="101"/>
        <end position="112"/>
    </location>
</feature>
<comment type="caution">
    <text evidence="2">The sequence shown here is derived from an EMBL/GenBank/DDBJ whole genome shotgun (WGS) entry which is preliminary data.</text>
</comment>
<dbReference type="Proteomes" id="UP000649617">
    <property type="component" value="Unassembled WGS sequence"/>
</dbReference>
<reference evidence="2" key="1">
    <citation type="submission" date="2021-02" db="EMBL/GenBank/DDBJ databases">
        <authorList>
            <person name="Dougan E. K."/>
            <person name="Rhodes N."/>
            <person name="Thang M."/>
            <person name="Chan C."/>
        </authorList>
    </citation>
    <scope>NUCLEOTIDE SEQUENCE</scope>
</reference>
<dbReference type="OrthoDB" id="432550at2759"/>
<feature type="non-terminal residue" evidence="2">
    <location>
        <position position="1"/>
    </location>
</feature>
<feature type="compositionally biased region" description="Low complexity" evidence="1">
    <location>
        <begin position="7"/>
        <end position="21"/>
    </location>
</feature>
<protein>
    <submittedName>
        <fullName evidence="2">Uncharacterized protein</fullName>
    </submittedName>
</protein>
<dbReference type="EMBL" id="CAJNIZ010045420">
    <property type="protein sequence ID" value="CAE7719763.1"/>
    <property type="molecule type" value="Genomic_DNA"/>
</dbReference>
<evidence type="ECO:0000313" key="2">
    <source>
        <dbReference type="EMBL" id="CAE7719763.1"/>
    </source>
</evidence>
<feature type="region of interest" description="Disordered" evidence="1">
    <location>
        <begin position="203"/>
        <end position="228"/>
    </location>
</feature>
<gene>
    <name evidence="2" type="ORF">SPIL2461_LOCUS20492</name>
</gene>